<dbReference type="Pfam" id="PF25808">
    <property type="entry name" value="TPR_LAA1_C"/>
    <property type="match status" value="1"/>
</dbReference>
<organism evidence="4 5">
    <name type="scientific">Aspergillus bombycis</name>
    <dbReference type="NCBI Taxonomy" id="109264"/>
    <lineage>
        <taxon>Eukaryota</taxon>
        <taxon>Fungi</taxon>
        <taxon>Dikarya</taxon>
        <taxon>Ascomycota</taxon>
        <taxon>Pezizomycotina</taxon>
        <taxon>Eurotiomycetes</taxon>
        <taxon>Eurotiomycetidae</taxon>
        <taxon>Eurotiales</taxon>
        <taxon>Aspergillaceae</taxon>
        <taxon>Aspergillus</taxon>
    </lineage>
</organism>
<dbReference type="Proteomes" id="UP000179179">
    <property type="component" value="Unassembled WGS sequence"/>
</dbReference>
<dbReference type="FunFam" id="1.25.10.10:FF:000745">
    <property type="entry name" value="Chromosome 7, whole genome shotgun sequence"/>
    <property type="match status" value="1"/>
</dbReference>
<dbReference type="SUPFAM" id="SSF48371">
    <property type="entry name" value="ARM repeat"/>
    <property type="match status" value="2"/>
</dbReference>
<dbReference type="InterPro" id="IPR011989">
    <property type="entry name" value="ARM-like"/>
</dbReference>
<dbReference type="Pfam" id="PF25468">
    <property type="entry name" value="HEAT_HEATR5A"/>
    <property type="match status" value="1"/>
</dbReference>
<dbReference type="GO" id="GO:0005829">
    <property type="term" value="C:cytosol"/>
    <property type="evidence" value="ECO:0007669"/>
    <property type="project" value="GOC"/>
</dbReference>
<gene>
    <name evidence="4" type="ORF">ABOM_001186</name>
</gene>
<evidence type="ECO:0000313" key="5">
    <source>
        <dbReference type="Proteomes" id="UP000179179"/>
    </source>
</evidence>
<dbReference type="GO" id="GO:0016020">
    <property type="term" value="C:membrane"/>
    <property type="evidence" value="ECO:0007669"/>
    <property type="project" value="TreeGrafter"/>
</dbReference>
<dbReference type="GeneID" id="34444576"/>
<comment type="similarity">
    <text evidence="1">Belongs to the HEATR5 family.</text>
</comment>
<evidence type="ECO:0000259" key="3">
    <source>
        <dbReference type="Pfam" id="PF25808"/>
    </source>
</evidence>
<evidence type="ECO:0000256" key="2">
    <source>
        <dbReference type="SAM" id="MobiDB-lite"/>
    </source>
</evidence>
<feature type="domain" description="LAA1-like C-terminal TPR repeats" evidence="3">
    <location>
        <begin position="1870"/>
        <end position="2032"/>
    </location>
</feature>
<dbReference type="GO" id="GO:0006897">
    <property type="term" value="P:endocytosis"/>
    <property type="evidence" value="ECO:0007669"/>
    <property type="project" value="TreeGrafter"/>
</dbReference>
<dbReference type="PANTHER" id="PTHR21663:SF0">
    <property type="entry name" value="HEAT REPEAT-CONTAINING PROTEIN 5B"/>
    <property type="match status" value="1"/>
</dbReference>
<dbReference type="GO" id="GO:0008104">
    <property type="term" value="P:intracellular protein localization"/>
    <property type="evidence" value="ECO:0007669"/>
    <property type="project" value="TreeGrafter"/>
</dbReference>
<evidence type="ECO:0000256" key="1">
    <source>
        <dbReference type="ARBA" id="ARBA00008304"/>
    </source>
</evidence>
<dbReference type="Gene3D" id="1.25.10.10">
    <property type="entry name" value="Leucine-rich Repeat Variant"/>
    <property type="match status" value="3"/>
</dbReference>
<comment type="caution">
    <text evidence="4">The sequence shown here is derived from an EMBL/GenBank/DDBJ whole genome shotgun (WGS) entry which is preliminary data.</text>
</comment>
<dbReference type="InterPro" id="IPR016024">
    <property type="entry name" value="ARM-type_fold"/>
</dbReference>
<protein>
    <submittedName>
        <fullName evidence="4">HEAT repeat protein</fullName>
    </submittedName>
</protein>
<dbReference type="FunFam" id="1.25.10.10:FF:000645">
    <property type="entry name" value="HEAT repeat protein"/>
    <property type="match status" value="1"/>
</dbReference>
<name>A0A1F8AEL1_9EURO</name>
<dbReference type="FunFam" id="1.25.10.10:FF:000886">
    <property type="entry name" value="HEAT repeat protein"/>
    <property type="match status" value="1"/>
</dbReference>
<feature type="region of interest" description="Disordered" evidence="2">
    <location>
        <begin position="276"/>
        <end position="307"/>
    </location>
</feature>
<dbReference type="GO" id="GO:0042147">
    <property type="term" value="P:retrograde transport, endosome to Golgi"/>
    <property type="evidence" value="ECO:0007669"/>
    <property type="project" value="TreeGrafter"/>
</dbReference>
<feature type="compositionally biased region" description="Basic residues" evidence="2">
    <location>
        <begin position="279"/>
        <end position="291"/>
    </location>
</feature>
<dbReference type="STRING" id="109264.A0A1F8AEL1"/>
<accession>A0A1F8AEL1</accession>
<dbReference type="InterPro" id="IPR057981">
    <property type="entry name" value="TPR_LAA1-like_C"/>
</dbReference>
<dbReference type="PANTHER" id="PTHR21663">
    <property type="entry name" value="HYPOTHETICAL HEAT DOMAIN-CONTAINING"/>
    <property type="match status" value="1"/>
</dbReference>
<dbReference type="GO" id="GO:0030139">
    <property type="term" value="C:endocytic vesicle"/>
    <property type="evidence" value="ECO:0007669"/>
    <property type="project" value="TreeGrafter"/>
</dbReference>
<proteinExistence type="inferred from homology"/>
<dbReference type="GO" id="GO:0005794">
    <property type="term" value="C:Golgi apparatus"/>
    <property type="evidence" value="ECO:0007669"/>
    <property type="project" value="TreeGrafter"/>
</dbReference>
<reference evidence="4 5" key="1">
    <citation type="journal article" date="2016" name="Genome Biol. Evol.">
        <title>Draft genome sequence of an aflatoxigenic Aspergillus species, A. bombycis.</title>
        <authorList>
            <person name="Moore G.G."/>
            <person name="Mack B.M."/>
            <person name="Beltz S.B."/>
            <person name="Gilbert M.K."/>
        </authorList>
    </citation>
    <scope>NUCLEOTIDE SEQUENCE [LARGE SCALE GENOMIC DNA]</scope>
    <source>
        <strain evidence="5">NRRL 26010</strain>
    </source>
</reference>
<evidence type="ECO:0000313" key="4">
    <source>
        <dbReference type="EMBL" id="OGM50170.1"/>
    </source>
</evidence>
<dbReference type="InterPro" id="IPR040108">
    <property type="entry name" value="Laa1/Sip1/HEATR5"/>
</dbReference>
<dbReference type="EMBL" id="LYCR01000004">
    <property type="protein sequence ID" value="OGM50170.1"/>
    <property type="molecule type" value="Genomic_DNA"/>
</dbReference>
<sequence>MSSSETAARTSSDNVPPRAELDITKLHALPSEQQDLYLLTFTSDLVQYISGLEKPQVSAQQKFLKKELFKILTLSSPTITRVVRNNLGRCFGAIFSKGDRGVLFETVTDLLGLLNAGKHEELRTKFAAAHCLGEVFVVAGESVFAQAGIVISSLLKLLKNSSNNTGLRGSIFAVLRKVVVGVGIPVDEAAARDIWKQARNATTGDKSTFVQVHACRCLEHLVNTTPFFDNANDFDHVKTITWKVIDSPAAPVRHAAAACLARALVKLHATEAKIAPIPKSKKAKRQSKKPAPRPGEDEEEAEVSESSVSKKPESRLFFLLPDLLRQLSTQYLRSTTSNRSRAGIAICYKHVLRILGNKFVEERYGEIANHLLFDLLNHPTVTYNRFRLLMTRKFVKSILEDTVGRDSLSENSQLNAAKWLINEILKDYPQVIQERREPSKYTLTSALSALSSLISHLGSAFVSLAEPCREALLQVLAHPSYTVQVHAAHCLRGFVLACPHQLLSCVTICLNSLNREVGQLSTPRQAPRRCVGYANGLSAMLGTSRLQPLYGSVEVYSRVFTQATDLLKTSSNSELRAASTQIQVAWILIGGLMPLGPSFVKIHLSQLMLLWKNALPKHLGKENFAQRGTLEMSFLAHVRESALGSLLAFLEFNSKLITADGARRIATMLQNTVGFLDDLPRQKSVTDISQRLHPSLQLHDIATMVRRRVLQCFSKLIHVHPLSHGDVISQTSLLSLAISSFAEPEFAQSGPLESSIAASTAQFESLWDLNDNFAFGLTGLAREYVGMTLSGKHENDNGPAWSAVESADQAIDDALTFPICQGSEHDSALLYASRHGGCLLADPHSTGVVNAAIELFSVAIPLHAPKVQESSVEQIATFLSSSSLQRNPGRKAAMVVNIAVALLEALKIALKDSNSTSGKLNPTTDKILQELLQKFVTDADPVVRTIGVEALGRLCESSGNTFTTSQINWLVDTIVDNREPNARAGCAAALGCIHSQVGGMAAGLHLKTIVGVLMSLCNDPHPVVHFWALGGLERVANSAGLTFSPFVSSSLGMLAQVYYADTHNEESATLATSNIEMSYLTPIVISRCVDSLINVLGPDLQDIAKTRNLILTLLRQFQLEDNPALVSESSKCLDHLSLYAPNYVDFSGYVKRLQTELAADNLLMRDVAIRGLSNLMKRDSVSVLEAAPALEEDIWLAFDDTPDNANLRSMIQDWLQQTALEETELWVQRFHNTLTKTRGKVEEPPPTPAVKSAVNDIPDDEVAGFASAIAGAGQSDNVNGAVSGQELLKWQTRNFVLRCLSELLATVEQEILPDQTIPAELALQQRVGDIVRMAFSASTANVIELRVWGLKILDQVLRMFGKTPDPDFAEASLLEQYQAQIGSALTPAFAADSSPELASGAINVSATFIATGIVTNVDRMGRILKLLVLGLENFSRNPDTTEIGDLKGLNSNARVMVKMALYSAWARLQIASIEQDYLNEVVQSHLAKLTPLWLSSLQEYARLRFEPDISGSLGTGPLSNDLDEVYAALNRETLLKFYQDTWLSLVDAIAGLVEKDIDFVFDALDGKMKPDEEPVDKSQDDVDVINEETKKKGNDINYRDEPVAFFFVLFGLAFEALVDQSTTASQRLEILQALKRILRPIISGNAIYQDAIFSETMDSLDRLALTEGTPIQNVIVEIARNLSLDHPSAKGSEGRSDHLSDDIEQLFELTRSIILVLAGLLPNLRESVPLARFNVGSDDALSLIRLALSSLVNVASIFPSIIRNDLNACILHIFTTILATGLCQSEVVPQALPIFKHFVQSISHPNDVGPEKSDDLHVVARQLRGCLTRFLATLTIAQRRESESSLPCAKNTLLAITILLTTGGHVLPPNDPTIVRILSEFLDCLQDVGLANVAAGCLRSILLSSTGSPTEEVIARYLFPRLISFLVGCPMDNGDVPNDPENSRAVIARTLVSYVSNASDIPTALSIVMSALLARGKREGQAVYKETAVHLLELAKTDQSVFRALVATMTPEQKALLEDILRSVNVDSGSNKSTRDSVQVQANEPTIALRFDF</sequence>
<keyword evidence="5" id="KW-1185">Reference proteome</keyword>
<dbReference type="InterPro" id="IPR046837">
    <property type="entry name" value="Laa1/Sip1/HEATR5-like_HEAT"/>
</dbReference>
<dbReference type="OrthoDB" id="192608at2759"/>
<dbReference type="Pfam" id="PF20210">
    <property type="entry name" value="Laa1_Sip1_HTR5"/>
    <property type="match status" value="1"/>
</dbReference>
<dbReference type="RefSeq" id="XP_022393887.1">
    <property type="nucleotide sequence ID" value="XM_022528316.1"/>
</dbReference>